<protein>
    <submittedName>
        <fullName evidence="2">Mycocerosic acid synthase</fullName>
        <ecNumber evidence="2">2.3.1.111</ecNumber>
    </submittedName>
</protein>
<keyword evidence="2" id="KW-0808">Transferase</keyword>
<dbReference type="KEGG" id="rml:FF011L_29350"/>
<dbReference type="InterPro" id="IPR011032">
    <property type="entry name" value="GroES-like_sf"/>
</dbReference>
<keyword evidence="3" id="KW-1185">Reference proteome</keyword>
<dbReference type="InterPro" id="IPR013154">
    <property type="entry name" value="ADH-like_N"/>
</dbReference>
<evidence type="ECO:0000313" key="3">
    <source>
        <dbReference type="Proteomes" id="UP000320672"/>
    </source>
</evidence>
<dbReference type="EC" id="2.3.1.111" evidence="2"/>
<name>A0A517MHA1_9BACT</name>
<dbReference type="Gene3D" id="3.90.180.10">
    <property type="entry name" value="Medium-chain alcohol dehydrogenases, catalytic domain"/>
    <property type="match status" value="1"/>
</dbReference>
<dbReference type="InterPro" id="IPR020843">
    <property type="entry name" value="ER"/>
</dbReference>
<proteinExistence type="predicted"/>
<keyword evidence="2" id="KW-0012">Acyltransferase</keyword>
<dbReference type="PANTHER" id="PTHR44013">
    <property type="entry name" value="ZINC-TYPE ALCOHOL DEHYDROGENASE-LIKE PROTEIN C16A3.02C"/>
    <property type="match status" value="1"/>
</dbReference>
<evidence type="ECO:0000313" key="2">
    <source>
        <dbReference type="EMBL" id="QDS94157.1"/>
    </source>
</evidence>
<dbReference type="CDD" id="cd08267">
    <property type="entry name" value="MDR1"/>
    <property type="match status" value="1"/>
</dbReference>
<dbReference type="Proteomes" id="UP000320672">
    <property type="component" value="Chromosome"/>
</dbReference>
<dbReference type="Pfam" id="PF08240">
    <property type="entry name" value="ADH_N"/>
    <property type="match status" value="1"/>
</dbReference>
<dbReference type="SUPFAM" id="SSF50129">
    <property type="entry name" value="GroES-like"/>
    <property type="match status" value="1"/>
</dbReference>
<dbReference type="SMART" id="SM00829">
    <property type="entry name" value="PKS_ER"/>
    <property type="match status" value="1"/>
</dbReference>
<dbReference type="PANTHER" id="PTHR44013:SF1">
    <property type="entry name" value="ZINC-TYPE ALCOHOL DEHYDROGENASE-LIKE PROTEIN C16A3.02C"/>
    <property type="match status" value="1"/>
</dbReference>
<dbReference type="Gene3D" id="3.40.50.720">
    <property type="entry name" value="NAD(P)-binding Rossmann-like Domain"/>
    <property type="match status" value="1"/>
</dbReference>
<dbReference type="GO" id="GO:0016491">
    <property type="term" value="F:oxidoreductase activity"/>
    <property type="evidence" value="ECO:0007669"/>
    <property type="project" value="InterPro"/>
</dbReference>
<reference evidence="2 3" key="1">
    <citation type="submission" date="2019-02" db="EMBL/GenBank/DDBJ databases">
        <title>Deep-cultivation of Planctomycetes and their phenomic and genomic characterization uncovers novel biology.</title>
        <authorList>
            <person name="Wiegand S."/>
            <person name="Jogler M."/>
            <person name="Boedeker C."/>
            <person name="Pinto D."/>
            <person name="Vollmers J."/>
            <person name="Rivas-Marin E."/>
            <person name="Kohn T."/>
            <person name="Peeters S.H."/>
            <person name="Heuer A."/>
            <person name="Rast P."/>
            <person name="Oberbeckmann S."/>
            <person name="Bunk B."/>
            <person name="Jeske O."/>
            <person name="Meyerdierks A."/>
            <person name="Storesund J.E."/>
            <person name="Kallscheuer N."/>
            <person name="Luecker S."/>
            <person name="Lage O.M."/>
            <person name="Pohl T."/>
            <person name="Merkel B.J."/>
            <person name="Hornburger P."/>
            <person name="Mueller R.-W."/>
            <person name="Bruemmer F."/>
            <person name="Labrenz M."/>
            <person name="Spormann A.M."/>
            <person name="Op den Camp H."/>
            <person name="Overmann J."/>
            <person name="Amann R."/>
            <person name="Jetten M.S.M."/>
            <person name="Mascher T."/>
            <person name="Medema M.H."/>
            <person name="Devos D.P."/>
            <person name="Kaster A.-K."/>
            <person name="Ovreas L."/>
            <person name="Rohde M."/>
            <person name="Galperin M.Y."/>
            <person name="Jogler C."/>
        </authorList>
    </citation>
    <scope>NUCLEOTIDE SEQUENCE [LARGE SCALE GENOMIC DNA]</scope>
    <source>
        <strain evidence="2 3">FF011L</strain>
    </source>
</reference>
<dbReference type="EMBL" id="CP036262">
    <property type="protein sequence ID" value="QDS94157.1"/>
    <property type="molecule type" value="Genomic_DNA"/>
</dbReference>
<feature type="domain" description="Enoyl reductase (ER)" evidence="1">
    <location>
        <begin position="27"/>
        <end position="326"/>
    </location>
</feature>
<evidence type="ECO:0000259" key="1">
    <source>
        <dbReference type="SMART" id="SM00829"/>
    </source>
</evidence>
<dbReference type="GO" id="GO:0050111">
    <property type="term" value="F:mycocerosate synthase activity"/>
    <property type="evidence" value="ECO:0007669"/>
    <property type="project" value="UniProtKB-EC"/>
</dbReference>
<dbReference type="Pfam" id="PF13602">
    <property type="entry name" value="ADH_zinc_N_2"/>
    <property type="match status" value="1"/>
</dbReference>
<dbReference type="InterPro" id="IPR052733">
    <property type="entry name" value="Chloroplast_QOR"/>
</dbReference>
<accession>A0A517MHA1</accession>
<dbReference type="AlphaFoldDB" id="A0A517MHA1"/>
<dbReference type="InterPro" id="IPR036291">
    <property type="entry name" value="NAD(P)-bd_dom_sf"/>
</dbReference>
<organism evidence="2 3">
    <name type="scientific">Roseimaritima multifibrata</name>
    <dbReference type="NCBI Taxonomy" id="1930274"/>
    <lineage>
        <taxon>Bacteria</taxon>
        <taxon>Pseudomonadati</taxon>
        <taxon>Planctomycetota</taxon>
        <taxon>Planctomycetia</taxon>
        <taxon>Pirellulales</taxon>
        <taxon>Pirellulaceae</taxon>
        <taxon>Roseimaritima</taxon>
    </lineage>
</organism>
<dbReference type="SUPFAM" id="SSF51735">
    <property type="entry name" value="NAD(P)-binding Rossmann-fold domains"/>
    <property type="match status" value="1"/>
</dbReference>
<gene>
    <name evidence="2" type="primary">mas</name>
    <name evidence="2" type="ORF">FF011L_29350</name>
</gene>
<sequence>MPTKLDTTAEMTMQAGMMRAMIYDDYGNAGVLHVGSIAIPERSAGQLLIDVRASSVNPIDYRLRSGEMKGLLPGGFPRIPGYDVAGVVADCDADSDFVIGDRVIAFLDSARGGACADFAVCSAGVAAKIPATISYEIGAAMPLAGTTALQSLRDHGKMKSAHRVLINGASGGVGMFAVQIAKASGCHVDAVASGDNREFCMALGADHFYDYEKTDFTESDERWDIVFDAAGKASYFEARDVMLDGGRYISTEPDVKGMLMTVLTWPLSKSGKVMLARPNGDDLRELIRLHESGKLEVTIDSQFPMSEIADAHRRVENGVDRGKVVLVKETA</sequence>